<evidence type="ECO:0000256" key="2">
    <source>
        <dbReference type="ARBA" id="ARBA00022448"/>
    </source>
</evidence>
<dbReference type="InterPro" id="IPR036906">
    <property type="entry name" value="ATPase_V1_fsu_sf"/>
</dbReference>
<dbReference type="SUPFAM" id="SSF159468">
    <property type="entry name" value="AtpF-like"/>
    <property type="match status" value="1"/>
</dbReference>
<dbReference type="AlphaFoldDB" id="A0A7C5LGU6"/>
<dbReference type="InterPro" id="IPR008218">
    <property type="entry name" value="ATPase_V1-cplx_f_g_su"/>
</dbReference>
<dbReference type="Gene3D" id="3.40.50.10580">
    <property type="entry name" value="ATPase, V1 complex, subunit F"/>
    <property type="match status" value="1"/>
</dbReference>
<keyword evidence="3" id="KW-0406">Ion transport</keyword>
<dbReference type="Pfam" id="PF01990">
    <property type="entry name" value="ATP-synt_F"/>
    <property type="match status" value="1"/>
</dbReference>
<keyword evidence="2" id="KW-0813">Transport</keyword>
<reference evidence="4" key="1">
    <citation type="journal article" date="2020" name="mSystems">
        <title>Genome- and Community-Level Interaction Insights into Carbon Utilization and Element Cycling Functions of Hydrothermarchaeota in Hydrothermal Sediment.</title>
        <authorList>
            <person name="Zhou Z."/>
            <person name="Liu Y."/>
            <person name="Xu W."/>
            <person name="Pan J."/>
            <person name="Luo Z.H."/>
            <person name="Li M."/>
        </authorList>
    </citation>
    <scope>NUCLEOTIDE SEQUENCE [LARGE SCALE GENOMIC DNA]</scope>
    <source>
        <strain evidence="4">SpSt-1056</strain>
    </source>
</reference>
<comment type="similarity">
    <text evidence="1">Belongs to the V-ATPase F subunit family.</text>
</comment>
<evidence type="ECO:0000256" key="3">
    <source>
        <dbReference type="ARBA" id="ARBA00023065"/>
    </source>
</evidence>
<protein>
    <submittedName>
        <fullName evidence="4">Vacuolar H+transporting two-sector ATPase F subunit</fullName>
    </submittedName>
</protein>
<dbReference type="EMBL" id="DRWN01000069">
    <property type="protein sequence ID" value="HHK69163.1"/>
    <property type="molecule type" value="Genomic_DNA"/>
</dbReference>
<organism evidence="4">
    <name type="scientific">Caldiarchaeum subterraneum</name>
    <dbReference type="NCBI Taxonomy" id="311458"/>
    <lineage>
        <taxon>Archaea</taxon>
        <taxon>Nitrososphaerota</taxon>
        <taxon>Candidatus Caldarchaeales</taxon>
        <taxon>Candidatus Caldarchaeaceae</taxon>
        <taxon>Candidatus Caldarchaeum</taxon>
    </lineage>
</organism>
<evidence type="ECO:0000313" key="4">
    <source>
        <dbReference type="EMBL" id="HHK69163.1"/>
    </source>
</evidence>
<sequence length="98" mass="10911">MRVVAIGGPMFVNGFKLAGAEGIVVKSAEEAFQLVKDLMQRQEVGLIILSEDLSEKFRSDLNELRARKPTPLVYELPPPVGRPKKIDYRAFLRSVLGV</sequence>
<dbReference type="GO" id="GO:0046961">
    <property type="term" value="F:proton-transporting ATPase activity, rotational mechanism"/>
    <property type="evidence" value="ECO:0007669"/>
    <property type="project" value="InterPro"/>
</dbReference>
<comment type="caution">
    <text evidence="4">The sequence shown here is derived from an EMBL/GenBank/DDBJ whole genome shotgun (WGS) entry which is preliminary data.</text>
</comment>
<accession>A0A7C5LGU6</accession>
<gene>
    <name evidence="4" type="ORF">ENM11_08485</name>
</gene>
<name>A0A7C5LGU6_CALS0</name>
<proteinExistence type="inferred from homology"/>
<evidence type="ECO:0000256" key="1">
    <source>
        <dbReference type="ARBA" id="ARBA00010148"/>
    </source>
</evidence>